<dbReference type="InParanoid" id="C0NXV8"/>
<feature type="region of interest" description="Disordered" evidence="1">
    <location>
        <begin position="106"/>
        <end position="129"/>
    </location>
</feature>
<feature type="compositionally biased region" description="Basic and acidic residues" evidence="1">
    <location>
        <begin position="119"/>
        <end position="128"/>
    </location>
</feature>
<dbReference type="AlphaFoldDB" id="C0NXV8"/>
<gene>
    <name evidence="2" type="ORF">HCBG_07752</name>
</gene>
<dbReference type="GeneID" id="69040768"/>
<dbReference type="HOGENOM" id="CLU_1795912_0_0_1"/>
<sequence>MPSAINPLSRRRDNWRTGSAALDRMKAAFQQSLSKMSACTNGENRPRSSKFLVFRLRSSLKTYSADVPNATLSNAPRVAVRSHQAFAPFPSLLEVSMADITQLDTDRLPPDLQLPHQDSSGEQRRVSHDSSIAHLPFSLPKILI</sequence>
<proteinExistence type="predicted"/>
<protein>
    <submittedName>
        <fullName evidence="2">Uncharacterized protein</fullName>
    </submittedName>
</protein>
<evidence type="ECO:0000256" key="1">
    <source>
        <dbReference type="SAM" id="MobiDB-lite"/>
    </source>
</evidence>
<reference evidence="2" key="1">
    <citation type="submission" date="2009-02" db="EMBL/GenBank/DDBJ databases">
        <title>The Genome Sequence of Ajellomyces capsulatus strain G186AR.</title>
        <authorList>
            <consortium name="The Broad Institute Genome Sequencing Platform"/>
            <person name="Champion M."/>
            <person name="Cuomo C."/>
            <person name="Ma L.-J."/>
            <person name="Henn M.R."/>
            <person name="Sil A."/>
            <person name="Goldman B."/>
            <person name="Young S.K."/>
            <person name="Kodira C.D."/>
            <person name="Zeng Q."/>
            <person name="Koehrsen M."/>
            <person name="Alvarado L."/>
            <person name="Berlin A."/>
            <person name="Borenstein D."/>
            <person name="Chen Z."/>
            <person name="Engels R."/>
            <person name="Freedman E."/>
            <person name="Gellesch M."/>
            <person name="Goldberg J."/>
            <person name="Griggs A."/>
            <person name="Gujja S."/>
            <person name="Heiman D."/>
            <person name="Hepburn T."/>
            <person name="Howarth C."/>
            <person name="Jen D."/>
            <person name="Larson L."/>
            <person name="Lewis B."/>
            <person name="Mehta T."/>
            <person name="Park D."/>
            <person name="Pearson M."/>
            <person name="Roberts A."/>
            <person name="Saif S."/>
            <person name="Shea T."/>
            <person name="Shenoy N."/>
            <person name="Sisk P."/>
            <person name="Stolte C."/>
            <person name="Sykes S."/>
            <person name="Walk T."/>
            <person name="White J."/>
            <person name="Yandava C."/>
            <person name="Klein B."/>
            <person name="McEwen J.G."/>
            <person name="Puccia R."/>
            <person name="Goldman G.H."/>
            <person name="Felipe M.S."/>
            <person name="Nino-Vega G."/>
            <person name="San-Blas G."/>
            <person name="Taylor J."/>
            <person name="Mendoza L."/>
            <person name="Galagan J."/>
            <person name="Nusbaum C."/>
            <person name="Birren B."/>
        </authorList>
    </citation>
    <scope>NUCLEOTIDE SEQUENCE</scope>
    <source>
        <strain evidence="2">G186AR</strain>
    </source>
</reference>
<name>C0NXV8_AJECG</name>
<evidence type="ECO:0000313" key="2">
    <source>
        <dbReference type="EMBL" id="EEH03626.1"/>
    </source>
</evidence>
<keyword evidence="3" id="KW-1185">Reference proteome</keyword>
<dbReference type="EMBL" id="GG663376">
    <property type="protein sequence ID" value="EEH03626.1"/>
    <property type="molecule type" value="Genomic_DNA"/>
</dbReference>
<organism evidence="2 3">
    <name type="scientific">Ajellomyces capsulatus (strain G186AR / H82 / ATCC MYA-2454 / RMSCC 2432)</name>
    <name type="common">Darling's disease fungus</name>
    <name type="synonym">Histoplasma capsulatum</name>
    <dbReference type="NCBI Taxonomy" id="447093"/>
    <lineage>
        <taxon>Eukaryota</taxon>
        <taxon>Fungi</taxon>
        <taxon>Dikarya</taxon>
        <taxon>Ascomycota</taxon>
        <taxon>Pezizomycotina</taxon>
        <taxon>Eurotiomycetes</taxon>
        <taxon>Eurotiomycetidae</taxon>
        <taxon>Onygenales</taxon>
        <taxon>Ajellomycetaceae</taxon>
        <taxon>Histoplasma</taxon>
    </lineage>
</organism>
<dbReference type="RefSeq" id="XP_045284107.1">
    <property type="nucleotide sequence ID" value="XM_045434801.1"/>
</dbReference>
<dbReference type="Proteomes" id="UP000001631">
    <property type="component" value="Unassembled WGS sequence"/>
</dbReference>
<evidence type="ECO:0000313" key="3">
    <source>
        <dbReference type="Proteomes" id="UP000001631"/>
    </source>
</evidence>
<accession>C0NXV8</accession>